<protein>
    <recommendedName>
        <fullName evidence="1">RNase H type-1 domain-containing protein</fullName>
    </recommendedName>
</protein>
<proteinExistence type="predicted"/>
<dbReference type="InterPro" id="IPR036397">
    <property type="entry name" value="RNaseH_sf"/>
</dbReference>
<dbReference type="RefSeq" id="XP_016504579.1">
    <property type="nucleotide sequence ID" value="XM_016649093.1"/>
</dbReference>
<dbReference type="AlphaFoldDB" id="A0A1S4CUB1"/>
<reference evidence="2" key="1">
    <citation type="submission" date="2025-08" db="UniProtKB">
        <authorList>
            <consortium name="RefSeq"/>
        </authorList>
    </citation>
    <scope>IDENTIFICATION</scope>
</reference>
<gene>
    <name evidence="2" type="primary">LOC107822538</name>
</gene>
<dbReference type="SUPFAM" id="SSF53098">
    <property type="entry name" value="Ribonuclease H-like"/>
    <property type="match status" value="1"/>
</dbReference>
<dbReference type="CDD" id="cd06222">
    <property type="entry name" value="RNase_H_like"/>
    <property type="match status" value="1"/>
</dbReference>
<evidence type="ECO:0000259" key="1">
    <source>
        <dbReference type="PROSITE" id="PS50879"/>
    </source>
</evidence>
<dbReference type="InterPro" id="IPR002156">
    <property type="entry name" value="RNaseH_domain"/>
</dbReference>
<dbReference type="PaxDb" id="4097-A0A1S4CUB1"/>
<name>A0A1S4CUB1_TOBAC</name>
<dbReference type="PANTHER" id="PTHR33116:SF67">
    <property type="entry name" value="REVERSE TRANSCRIPTASE"/>
    <property type="match status" value="1"/>
</dbReference>
<dbReference type="SMR" id="A0A1S4CUB1"/>
<dbReference type="OMA" id="TIVRIMS"/>
<dbReference type="InterPro" id="IPR012337">
    <property type="entry name" value="RNaseH-like_sf"/>
</dbReference>
<dbReference type="PANTHER" id="PTHR33116">
    <property type="entry name" value="REVERSE TRANSCRIPTASE ZINC-BINDING DOMAIN-CONTAINING PROTEIN-RELATED-RELATED"/>
    <property type="match status" value="1"/>
</dbReference>
<dbReference type="GO" id="GO:0004523">
    <property type="term" value="F:RNA-DNA hybrid ribonuclease activity"/>
    <property type="evidence" value="ECO:0007669"/>
    <property type="project" value="InterPro"/>
</dbReference>
<dbReference type="InterPro" id="IPR044730">
    <property type="entry name" value="RNase_H-like_dom_plant"/>
</dbReference>
<dbReference type="KEGG" id="nta:107822538"/>
<dbReference type="PROSITE" id="PS50879">
    <property type="entry name" value="RNASE_H_1"/>
    <property type="match status" value="1"/>
</dbReference>
<dbReference type="Gene3D" id="3.30.420.10">
    <property type="entry name" value="Ribonuclease H-like superfamily/Ribonuclease H"/>
    <property type="match status" value="1"/>
</dbReference>
<organism evidence="2">
    <name type="scientific">Nicotiana tabacum</name>
    <name type="common">Common tobacco</name>
    <dbReference type="NCBI Taxonomy" id="4097"/>
    <lineage>
        <taxon>Eukaryota</taxon>
        <taxon>Viridiplantae</taxon>
        <taxon>Streptophyta</taxon>
        <taxon>Embryophyta</taxon>
        <taxon>Tracheophyta</taxon>
        <taxon>Spermatophyta</taxon>
        <taxon>Magnoliopsida</taxon>
        <taxon>eudicotyledons</taxon>
        <taxon>Gunneridae</taxon>
        <taxon>Pentapetalae</taxon>
        <taxon>asterids</taxon>
        <taxon>lamiids</taxon>
        <taxon>Solanales</taxon>
        <taxon>Solanaceae</taxon>
        <taxon>Nicotianoideae</taxon>
        <taxon>Nicotianeae</taxon>
        <taxon>Nicotiana</taxon>
    </lineage>
</organism>
<dbReference type="Pfam" id="PF13456">
    <property type="entry name" value="RVT_3"/>
    <property type="match status" value="1"/>
</dbReference>
<sequence length="695" mass="79235">MEVLAAYEEASGQLVNKAKSAVYPHHLTDSEVEEKVERVTGIKRQEFPIVYLGCPIFYSRRKMEYYQPMITKVLDRLQSWKGKLLPIGGRTILIAHVLQSMPIHLLSAVNPPAYVINILHKIFAQFFWSSSVTGNNRHWVSWSTLCMPQEEGGIGFRSLHDVAKALFCKLWWKYRTKPSLWSSFMSQKYCKKINSVVVPWRKGSHVWRKMLECRDLVEHLIIWQPRIVHNVWDVMDGGEWNTQRLYEILPEEFAEHIIVNLQPPAAQGVLDVPVWTLESKGQFSVRTTWEYVRNRVEPMSAYKKIWVKDPLEETTQHLFFTLYAANKVWRYYLGHVGIVTKGLTLYQAIIKCWTVDVVPRLKPILQALPSVISLIKVRKPGISQVSHRWPDMLKMMDQFTPNLRYTKVNWDFPEQGWVKVNTDGASRGNPGRSSIGFVLRNEEGDVLYACGKEIQEGTNSVAEAKAISEALKFCVQHDYVLIDLHTDSMVLQKVITGEWKPPWVLGSLVEEIMDLMKRANVKISHTLREGNKLADHIANYALDNGMFECYGFEDLDVQGRKLVNSDKLQCTNAAAMFWISRELFMVVLVLCTQPREGNSNPNIATEENQKFLMSLKVFSKSKVTTGALKPRMSNRNGLPDLGYVSSRGAFSGIGSNMGVQRLEGRGLIWGSTAREGVVDTHWASGSQAGARGKEQ</sequence>
<dbReference type="GO" id="GO:0003676">
    <property type="term" value="F:nucleic acid binding"/>
    <property type="evidence" value="ECO:0007669"/>
    <property type="project" value="InterPro"/>
</dbReference>
<evidence type="ECO:0000313" key="2">
    <source>
        <dbReference type="RefSeq" id="XP_016504579.1"/>
    </source>
</evidence>
<dbReference type="OrthoDB" id="1937528at2759"/>
<feature type="domain" description="RNase H type-1" evidence="1">
    <location>
        <begin position="414"/>
        <end position="543"/>
    </location>
</feature>
<accession>A0A1S4CUB1</accession>